<dbReference type="AlphaFoldDB" id="A0AAV3RXZ7"/>
<dbReference type="PANTHER" id="PTHR33116:SF86">
    <property type="entry name" value="REVERSE TRANSCRIPTASE DOMAIN-CONTAINING PROTEIN"/>
    <property type="match status" value="1"/>
</dbReference>
<accession>A0AAV3RXZ7</accession>
<dbReference type="PANTHER" id="PTHR33116">
    <property type="entry name" value="REVERSE TRANSCRIPTASE ZINC-BINDING DOMAIN-CONTAINING PROTEIN-RELATED-RELATED"/>
    <property type="match status" value="1"/>
</dbReference>
<gene>
    <name evidence="1" type="ORF">LIER_33013</name>
</gene>
<evidence type="ECO:0000313" key="1">
    <source>
        <dbReference type="EMBL" id="GAA0185725.1"/>
    </source>
</evidence>
<evidence type="ECO:0000313" key="2">
    <source>
        <dbReference type="Proteomes" id="UP001454036"/>
    </source>
</evidence>
<evidence type="ECO:0008006" key="3">
    <source>
        <dbReference type="Google" id="ProtNLM"/>
    </source>
</evidence>
<dbReference type="Proteomes" id="UP001454036">
    <property type="component" value="Unassembled WGS sequence"/>
</dbReference>
<sequence length="262" mass="29900">MLYVESVTYFLLINEEQVGYIKPERGLRQGNPLSPYLFIVCTEGLIALLKGAISRGELNVSKAQVIGNLLSTYELWSGQLVNVHKSTILFSPNVPVQTRNEISRVLGMPQVSTHGKYLGLPTSIGSFKKEVFHSIVDRVKTKVDKWKSRLLSKTGKEVFIMSVLQSIPMFTMQCFRIPIQICKKIDSILANYWWGLGTNKKIHLMAWEQLCKSKEKWDLGFRRTQDFNQALLCKKAWRLMTEPNCQLSTPAIILMVTSSQRN</sequence>
<dbReference type="EMBL" id="BAABME010012995">
    <property type="protein sequence ID" value="GAA0185725.1"/>
    <property type="molecule type" value="Genomic_DNA"/>
</dbReference>
<organism evidence="1 2">
    <name type="scientific">Lithospermum erythrorhizon</name>
    <name type="common">Purple gromwell</name>
    <name type="synonym">Lithospermum officinale var. erythrorhizon</name>
    <dbReference type="NCBI Taxonomy" id="34254"/>
    <lineage>
        <taxon>Eukaryota</taxon>
        <taxon>Viridiplantae</taxon>
        <taxon>Streptophyta</taxon>
        <taxon>Embryophyta</taxon>
        <taxon>Tracheophyta</taxon>
        <taxon>Spermatophyta</taxon>
        <taxon>Magnoliopsida</taxon>
        <taxon>eudicotyledons</taxon>
        <taxon>Gunneridae</taxon>
        <taxon>Pentapetalae</taxon>
        <taxon>asterids</taxon>
        <taxon>lamiids</taxon>
        <taxon>Boraginales</taxon>
        <taxon>Boraginaceae</taxon>
        <taxon>Boraginoideae</taxon>
        <taxon>Lithospermeae</taxon>
        <taxon>Lithospermum</taxon>
    </lineage>
</organism>
<name>A0AAV3RXZ7_LITER</name>
<keyword evidence="2" id="KW-1185">Reference proteome</keyword>
<proteinExistence type="predicted"/>
<reference evidence="1 2" key="1">
    <citation type="submission" date="2024-01" db="EMBL/GenBank/DDBJ databases">
        <title>The complete chloroplast genome sequence of Lithospermum erythrorhizon: insights into the phylogenetic relationship among Boraginaceae species and the maternal lineages of purple gromwells.</title>
        <authorList>
            <person name="Okada T."/>
            <person name="Watanabe K."/>
        </authorList>
    </citation>
    <scope>NUCLEOTIDE SEQUENCE [LARGE SCALE GENOMIC DNA]</scope>
</reference>
<comment type="caution">
    <text evidence="1">The sequence shown here is derived from an EMBL/GenBank/DDBJ whole genome shotgun (WGS) entry which is preliminary data.</text>
</comment>
<protein>
    <recommendedName>
        <fullName evidence="3">Reverse transcriptase</fullName>
    </recommendedName>
</protein>